<dbReference type="RefSeq" id="WP_131762877.1">
    <property type="nucleotide sequence ID" value="NZ_CAACUY010000268.1"/>
</dbReference>
<keyword evidence="1" id="KW-0472">Membrane</keyword>
<dbReference type="Gene3D" id="2.130.10.10">
    <property type="entry name" value="YVTN repeat-like/Quinoprotein amine dehydrogenase"/>
    <property type="match status" value="1"/>
</dbReference>
<comment type="caution">
    <text evidence="2">The sequence shown here is derived from an EMBL/GenBank/DDBJ whole genome shotgun (WGS) entry which is preliminary data.</text>
</comment>
<dbReference type="SUPFAM" id="SSF50998">
    <property type="entry name" value="Quinoprotein alcohol dehydrogenase-like"/>
    <property type="match status" value="1"/>
</dbReference>
<dbReference type="Proteomes" id="UP001597063">
    <property type="component" value="Unassembled WGS sequence"/>
</dbReference>
<gene>
    <name evidence="2" type="ORF">ACFQZM_26875</name>
</gene>
<evidence type="ECO:0000313" key="3">
    <source>
        <dbReference type="Proteomes" id="UP001597063"/>
    </source>
</evidence>
<organism evidence="2 3">
    <name type="scientific">Actinomadura fibrosa</name>
    <dbReference type="NCBI Taxonomy" id="111802"/>
    <lineage>
        <taxon>Bacteria</taxon>
        <taxon>Bacillati</taxon>
        <taxon>Actinomycetota</taxon>
        <taxon>Actinomycetes</taxon>
        <taxon>Streptosporangiales</taxon>
        <taxon>Thermomonosporaceae</taxon>
        <taxon>Actinomadura</taxon>
    </lineage>
</organism>
<keyword evidence="1" id="KW-0812">Transmembrane</keyword>
<evidence type="ECO:0000313" key="2">
    <source>
        <dbReference type="EMBL" id="MFD0688144.1"/>
    </source>
</evidence>
<dbReference type="InterPro" id="IPR015943">
    <property type="entry name" value="WD40/YVTN_repeat-like_dom_sf"/>
</dbReference>
<dbReference type="InterPro" id="IPR011047">
    <property type="entry name" value="Quinoprotein_ADH-like_sf"/>
</dbReference>
<evidence type="ECO:0000256" key="1">
    <source>
        <dbReference type="SAM" id="Phobius"/>
    </source>
</evidence>
<protein>
    <submittedName>
        <fullName evidence="2">PQQ-binding-like beta-propeller repeat protein</fullName>
    </submittedName>
</protein>
<keyword evidence="3" id="KW-1185">Reference proteome</keyword>
<name>A0ABW2XR71_9ACTN</name>
<proteinExistence type="predicted"/>
<dbReference type="EMBL" id="JBHTGP010000013">
    <property type="protein sequence ID" value="MFD0688144.1"/>
    <property type="molecule type" value="Genomic_DNA"/>
</dbReference>
<accession>A0ABW2XR71</accession>
<reference evidence="3" key="1">
    <citation type="journal article" date="2019" name="Int. J. Syst. Evol. Microbiol.">
        <title>The Global Catalogue of Microorganisms (GCM) 10K type strain sequencing project: providing services to taxonomists for standard genome sequencing and annotation.</title>
        <authorList>
            <consortium name="The Broad Institute Genomics Platform"/>
            <consortium name="The Broad Institute Genome Sequencing Center for Infectious Disease"/>
            <person name="Wu L."/>
            <person name="Ma J."/>
        </authorList>
    </citation>
    <scope>NUCLEOTIDE SEQUENCE [LARGE SCALE GENOMIC DNA]</scope>
    <source>
        <strain evidence="3">JCM 9371</strain>
    </source>
</reference>
<sequence>MGTPTQPPPEPGDPSRRVQIGCAAAFVLLLGLAVIMHEPGARLAALKGLVQDGMNGPYRAVPPPLPAEPPRTAVTLLDVSEHYPHVFGALGLKVERSGISSVRAVDLRTHWTYWTYREHSREVESLVDDRATGDVYITWRDRDSGHVQRIDRVDVARGKVRWRHDVRRDIDRFGSREGESNVDSAVAVARPDGSPTVALVSFFMAAGFDEATGERRWAVPQPPACSLRTDPRTLDGTAGVVAIVQSCAVKNRAERYLLGLDAATGAQRWRVPFPRADFTGSFRKVVAAPGGRLAVDVSDRPVLLDARTGRPVKGGAALASSIGDGGVAQGATTTVRSCDLQEKDQHVVQYGWCGHDVRTGRRLWAQAAPDGLWGGDPPTVADGRAYVLAVPEDWHRAPATAYRFGVLDQRTGAWLARVPLPMPRGEDVSGSSSAQIEEITDGMVVLAYPDGRYALLAGAIR</sequence>
<keyword evidence="1" id="KW-1133">Transmembrane helix</keyword>
<feature type="transmembrane region" description="Helical" evidence="1">
    <location>
        <begin position="18"/>
        <end position="37"/>
    </location>
</feature>